<protein>
    <submittedName>
        <fullName evidence="1">Uncharacterized protein</fullName>
    </submittedName>
</protein>
<comment type="caution">
    <text evidence="1">The sequence shown here is derived from an EMBL/GenBank/DDBJ whole genome shotgun (WGS) entry which is preliminary data.</text>
</comment>
<dbReference type="Proteomes" id="UP001221413">
    <property type="component" value="Unassembled WGS sequence"/>
</dbReference>
<name>A0AAD6J4A4_DREDA</name>
<proteinExistence type="predicted"/>
<dbReference type="AlphaFoldDB" id="A0AAD6J4A4"/>
<organism evidence="1 2">
    <name type="scientific">Drechslerella dactyloides</name>
    <name type="common">Nematode-trapping fungus</name>
    <name type="synonym">Arthrobotrys dactyloides</name>
    <dbReference type="NCBI Taxonomy" id="74499"/>
    <lineage>
        <taxon>Eukaryota</taxon>
        <taxon>Fungi</taxon>
        <taxon>Dikarya</taxon>
        <taxon>Ascomycota</taxon>
        <taxon>Pezizomycotina</taxon>
        <taxon>Orbiliomycetes</taxon>
        <taxon>Orbiliales</taxon>
        <taxon>Orbiliaceae</taxon>
        <taxon>Drechslerella</taxon>
    </lineage>
</organism>
<keyword evidence="2" id="KW-1185">Reference proteome</keyword>
<evidence type="ECO:0000313" key="2">
    <source>
        <dbReference type="Proteomes" id="UP001221413"/>
    </source>
</evidence>
<gene>
    <name evidence="1" type="ORF">Dda_0341</name>
</gene>
<sequence length="97" mass="10865">MASWCRLGREARNLAALMILRMEMTGCCRMRRVFLISAAEIYRRALVSDLERLAIPLRWRGPEDAPGNVISPSGAYGNDIKAPILKSSTRRDFIVAA</sequence>
<evidence type="ECO:0000313" key="1">
    <source>
        <dbReference type="EMBL" id="KAJ6264198.1"/>
    </source>
</evidence>
<accession>A0AAD6J4A4</accession>
<dbReference type="EMBL" id="JAQGDS010000001">
    <property type="protein sequence ID" value="KAJ6264198.1"/>
    <property type="molecule type" value="Genomic_DNA"/>
</dbReference>
<reference evidence="1" key="1">
    <citation type="submission" date="2023-01" db="EMBL/GenBank/DDBJ databases">
        <title>The chitinases involved in constricting ring structure development in the nematode-trapping fungus Drechslerella dactyloides.</title>
        <authorList>
            <person name="Wang R."/>
            <person name="Zhang L."/>
            <person name="Tang P."/>
            <person name="Li S."/>
            <person name="Liang L."/>
        </authorList>
    </citation>
    <scope>NUCLEOTIDE SEQUENCE</scope>
    <source>
        <strain evidence="1">YMF1.00031</strain>
    </source>
</reference>